<evidence type="ECO:0000313" key="2">
    <source>
        <dbReference type="Proteomes" id="UP000030745"/>
    </source>
</evidence>
<dbReference type="VEuPathDB" id="FungiDB:SPRG_19448"/>
<dbReference type="KEGG" id="spar:SPRG_19448"/>
<accession>A0A067CNS3</accession>
<evidence type="ECO:0000313" key="1">
    <source>
        <dbReference type="EMBL" id="KDO32344.1"/>
    </source>
</evidence>
<organism evidence="1 2">
    <name type="scientific">Saprolegnia parasitica (strain CBS 223.65)</name>
    <dbReference type="NCBI Taxonomy" id="695850"/>
    <lineage>
        <taxon>Eukaryota</taxon>
        <taxon>Sar</taxon>
        <taxon>Stramenopiles</taxon>
        <taxon>Oomycota</taxon>
        <taxon>Saprolegniomycetes</taxon>
        <taxon>Saprolegniales</taxon>
        <taxon>Saprolegniaceae</taxon>
        <taxon>Saprolegnia</taxon>
    </lineage>
</organism>
<keyword evidence="2" id="KW-1185">Reference proteome</keyword>
<dbReference type="EMBL" id="KK583195">
    <property type="protein sequence ID" value="KDO32344.1"/>
    <property type="molecule type" value="Genomic_DNA"/>
</dbReference>
<name>A0A067CNS3_SAPPC</name>
<dbReference type="GeneID" id="24140819"/>
<protein>
    <submittedName>
        <fullName evidence="1">Uncharacterized protein</fullName>
    </submittedName>
</protein>
<reference evidence="1 2" key="1">
    <citation type="journal article" date="2013" name="PLoS Genet.">
        <title>Distinctive expansion of potential virulence genes in the genome of the oomycete fish pathogen Saprolegnia parasitica.</title>
        <authorList>
            <person name="Jiang R.H."/>
            <person name="de Bruijn I."/>
            <person name="Haas B.J."/>
            <person name="Belmonte R."/>
            <person name="Lobach L."/>
            <person name="Christie J."/>
            <person name="van den Ackerveken G."/>
            <person name="Bottin A."/>
            <person name="Bulone V."/>
            <person name="Diaz-Moreno S.M."/>
            <person name="Dumas B."/>
            <person name="Fan L."/>
            <person name="Gaulin E."/>
            <person name="Govers F."/>
            <person name="Grenville-Briggs L.J."/>
            <person name="Horner N.R."/>
            <person name="Levin J.Z."/>
            <person name="Mammella M."/>
            <person name="Meijer H.J."/>
            <person name="Morris P."/>
            <person name="Nusbaum C."/>
            <person name="Oome S."/>
            <person name="Phillips A.J."/>
            <person name="van Rooyen D."/>
            <person name="Rzeszutek E."/>
            <person name="Saraiva M."/>
            <person name="Secombes C.J."/>
            <person name="Seidl M.F."/>
            <person name="Snel B."/>
            <person name="Stassen J.H."/>
            <person name="Sykes S."/>
            <person name="Tripathy S."/>
            <person name="van den Berg H."/>
            <person name="Vega-Arreguin J.C."/>
            <person name="Wawra S."/>
            <person name="Young S.K."/>
            <person name="Zeng Q."/>
            <person name="Dieguez-Uribeondo J."/>
            <person name="Russ C."/>
            <person name="Tyler B.M."/>
            <person name="van West P."/>
        </authorList>
    </citation>
    <scope>NUCLEOTIDE SEQUENCE [LARGE SCALE GENOMIC DNA]</scope>
    <source>
        <strain evidence="1 2">CBS 223.65</strain>
    </source>
</reference>
<dbReference type="Proteomes" id="UP000030745">
    <property type="component" value="Unassembled WGS sequence"/>
</dbReference>
<gene>
    <name evidence="1" type="ORF">SPRG_19448</name>
</gene>
<sequence length="125" mass="13470">MSMSSASVKQAVGMPNVQDLVHSSRKISARALATTIQADGDGSEMSPGFMARVKAGVVGSLETCGGESYAFLPWFLKDFQKRNEGSTVELEVDDSKRFFERPSPLGLLSRSVTITCPYSAQMGRS</sequence>
<dbReference type="AlphaFoldDB" id="A0A067CNS3"/>
<proteinExistence type="predicted"/>
<dbReference type="RefSeq" id="XP_012197060.1">
    <property type="nucleotide sequence ID" value="XM_012341670.1"/>
</dbReference>